<dbReference type="PROSITE" id="PS51257">
    <property type="entry name" value="PROKAR_LIPOPROTEIN"/>
    <property type="match status" value="1"/>
</dbReference>
<dbReference type="AlphaFoldDB" id="A0A7T7WKL8"/>
<evidence type="ECO:0000313" key="1">
    <source>
        <dbReference type="EMBL" id="QQN89220.1"/>
    </source>
</evidence>
<evidence type="ECO:0000313" key="2">
    <source>
        <dbReference type="Proteomes" id="UP000596079"/>
    </source>
</evidence>
<accession>A0A7T7WKL8</accession>
<organism evidence="1 2">
    <name type="scientific">Acinetobacter variabilis</name>
    <dbReference type="NCBI Taxonomy" id="70346"/>
    <lineage>
        <taxon>Bacteria</taxon>
        <taxon>Pseudomonadati</taxon>
        <taxon>Pseudomonadota</taxon>
        <taxon>Gammaproteobacteria</taxon>
        <taxon>Moraxellales</taxon>
        <taxon>Moraxellaceae</taxon>
        <taxon>Acinetobacter</taxon>
    </lineage>
</organism>
<sequence length="169" mass="19279">MKVWLASLAMVTGLAACSAEQQKVAVDPGKYQVKSAQELQQRFDDLNSKLAQDFQQFKKVESIAFSHQLPLDVNNLQTLNQHPVSRTALKSSKVAYCDMMNGYFAEMYRLGHYNLNLVDEIQLPKAENEDLKSNFASSDQFYTFILDRYTAYRQVQQTMNYGCNLKAAL</sequence>
<dbReference type="Proteomes" id="UP000596079">
    <property type="component" value="Chromosome"/>
</dbReference>
<name>A0A7T7WKL8_9GAMM</name>
<proteinExistence type="predicted"/>
<dbReference type="EMBL" id="CP060811">
    <property type="protein sequence ID" value="QQN89220.1"/>
    <property type="molecule type" value="Genomic_DNA"/>
</dbReference>
<reference evidence="1 2" key="1">
    <citation type="submission" date="2020-08" db="EMBL/GenBank/DDBJ databases">
        <title>Emergence of ISAba1-mediated novel tet(X) in Acinetobacter variabilis from a chicken farm.</title>
        <authorList>
            <person name="Peng K."/>
            <person name="Li R."/>
        </authorList>
    </citation>
    <scope>NUCLEOTIDE SEQUENCE [LARGE SCALE GENOMIC DNA]</scope>
    <source>
        <strain evidence="1 2">XM9F202-2</strain>
    </source>
</reference>
<gene>
    <name evidence="1" type="ORF">IAQ69_06080</name>
</gene>
<protein>
    <submittedName>
        <fullName evidence="1">Uncharacterized protein</fullName>
    </submittedName>
</protein>
<dbReference type="RefSeq" id="WP_180003931.1">
    <property type="nucleotide sequence ID" value="NZ_CP060811.1"/>
</dbReference>